<dbReference type="Proteomes" id="UP001153709">
    <property type="component" value="Chromosome 6"/>
</dbReference>
<dbReference type="EMBL" id="OU898281">
    <property type="protein sequence ID" value="CAG9835929.1"/>
    <property type="molecule type" value="Genomic_DNA"/>
</dbReference>
<feature type="chain" id="PRO_5040450359" evidence="1">
    <location>
        <begin position="23"/>
        <end position="196"/>
    </location>
</feature>
<dbReference type="OrthoDB" id="10385070at2759"/>
<name>A0A9N9XCB8_DIABA</name>
<protein>
    <submittedName>
        <fullName evidence="2">Uncharacterized protein</fullName>
    </submittedName>
</protein>
<dbReference type="AlphaFoldDB" id="A0A9N9XCB8"/>
<keyword evidence="3" id="KW-1185">Reference proteome</keyword>
<proteinExistence type="predicted"/>
<organism evidence="2 3">
    <name type="scientific">Diabrotica balteata</name>
    <name type="common">Banded cucumber beetle</name>
    <dbReference type="NCBI Taxonomy" id="107213"/>
    <lineage>
        <taxon>Eukaryota</taxon>
        <taxon>Metazoa</taxon>
        <taxon>Ecdysozoa</taxon>
        <taxon>Arthropoda</taxon>
        <taxon>Hexapoda</taxon>
        <taxon>Insecta</taxon>
        <taxon>Pterygota</taxon>
        <taxon>Neoptera</taxon>
        <taxon>Endopterygota</taxon>
        <taxon>Coleoptera</taxon>
        <taxon>Polyphaga</taxon>
        <taxon>Cucujiformia</taxon>
        <taxon>Chrysomeloidea</taxon>
        <taxon>Chrysomelidae</taxon>
        <taxon>Galerucinae</taxon>
        <taxon>Diabroticina</taxon>
        <taxon>Diabroticites</taxon>
        <taxon>Diabrotica</taxon>
    </lineage>
</organism>
<evidence type="ECO:0000313" key="3">
    <source>
        <dbReference type="Proteomes" id="UP001153709"/>
    </source>
</evidence>
<gene>
    <name evidence="2" type="ORF">DIABBA_LOCUS9075</name>
</gene>
<sequence>MCSNKILLVSISLLSCFYFAHAQITNAEVNDLKAAWHVYNKDPIKYATDLVTTVVDHVIVPLAKENLKLLDFVLSAEAREKVLAALPKLKEIVNVELFKTLVVDGAKIINMSIDALVDTLVSVLNSLEASLKKYLGIILDIIIQIGDEALGKLTILAEQHMKGSFTDAQIKAVQKVIRTIDSIDKDMIVRVLRSIR</sequence>
<reference evidence="2" key="1">
    <citation type="submission" date="2022-01" db="EMBL/GenBank/DDBJ databases">
        <authorList>
            <person name="King R."/>
        </authorList>
    </citation>
    <scope>NUCLEOTIDE SEQUENCE</scope>
</reference>
<evidence type="ECO:0000256" key="1">
    <source>
        <dbReference type="SAM" id="SignalP"/>
    </source>
</evidence>
<accession>A0A9N9XCB8</accession>
<keyword evidence="1" id="KW-0732">Signal</keyword>
<evidence type="ECO:0000313" key="2">
    <source>
        <dbReference type="EMBL" id="CAG9835929.1"/>
    </source>
</evidence>
<feature type="signal peptide" evidence="1">
    <location>
        <begin position="1"/>
        <end position="22"/>
    </location>
</feature>
<dbReference type="PROSITE" id="PS51257">
    <property type="entry name" value="PROKAR_LIPOPROTEIN"/>
    <property type="match status" value="1"/>
</dbReference>